<name>A0A814JDR6_9BILA</name>
<reference evidence="2" key="1">
    <citation type="submission" date="2021-02" db="EMBL/GenBank/DDBJ databases">
        <authorList>
            <person name="Nowell W R."/>
        </authorList>
    </citation>
    <scope>NUCLEOTIDE SEQUENCE</scope>
    <source>
        <strain evidence="2">Ploen Becks lab</strain>
    </source>
</reference>
<evidence type="ECO:0000256" key="1">
    <source>
        <dbReference type="SAM" id="Phobius"/>
    </source>
</evidence>
<protein>
    <submittedName>
        <fullName evidence="2">Uncharacterized protein</fullName>
    </submittedName>
</protein>
<evidence type="ECO:0000313" key="2">
    <source>
        <dbReference type="EMBL" id="CAF1036090.1"/>
    </source>
</evidence>
<keyword evidence="1" id="KW-0812">Transmembrane</keyword>
<sequence>MARIKRRTIANNNIKAPEVKINSADKMMNIPDHVVKKDASTRTYDYNFSSRINIILKYLPFGIVANLFSILTYSLNDWKSIHLRILIVSVYLILRLLNISFASSRDSLTSLRMLNIQICHAWATKTIDEGNLCVILRDDRGSYKRIPCIIVWNSPMKLQILDGFSQNNPLFLIKDVGKA</sequence>
<proteinExistence type="predicted"/>
<accession>A0A814JDR6</accession>
<organism evidence="2 3">
    <name type="scientific">Brachionus calyciflorus</name>
    <dbReference type="NCBI Taxonomy" id="104777"/>
    <lineage>
        <taxon>Eukaryota</taxon>
        <taxon>Metazoa</taxon>
        <taxon>Spiralia</taxon>
        <taxon>Gnathifera</taxon>
        <taxon>Rotifera</taxon>
        <taxon>Eurotatoria</taxon>
        <taxon>Monogononta</taxon>
        <taxon>Pseudotrocha</taxon>
        <taxon>Ploima</taxon>
        <taxon>Brachionidae</taxon>
        <taxon>Brachionus</taxon>
    </lineage>
</organism>
<keyword evidence="1" id="KW-1133">Transmembrane helix</keyword>
<dbReference type="Proteomes" id="UP000663879">
    <property type="component" value="Unassembled WGS sequence"/>
</dbReference>
<feature type="transmembrane region" description="Helical" evidence="1">
    <location>
        <begin position="55"/>
        <end position="75"/>
    </location>
</feature>
<keyword evidence="1" id="KW-0472">Membrane</keyword>
<comment type="caution">
    <text evidence="2">The sequence shown here is derived from an EMBL/GenBank/DDBJ whole genome shotgun (WGS) entry which is preliminary data.</text>
</comment>
<evidence type="ECO:0000313" key="3">
    <source>
        <dbReference type="Proteomes" id="UP000663879"/>
    </source>
</evidence>
<feature type="transmembrane region" description="Helical" evidence="1">
    <location>
        <begin position="81"/>
        <end position="103"/>
    </location>
</feature>
<keyword evidence="3" id="KW-1185">Reference proteome</keyword>
<dbReference type="EMBL" id="CAJNOC010004876">
    <property type="protein sequence ID" value="CAF1036090.1"/>
    <property type="molecule type" value="Genomic_DNA"/>
</dbReference>
<dbReference type="AlphaFoldDB" id="A0A814JDR6"/>
<gene>
    <name evidence="2" type="ORF">OXX778_LOCUS18118</name>
</gene>